<sequence length="346" mass="35327">MGVRKTPYPVNLQGGFSGQFSPGGQIFYVGASGYAAHDGKAPNDSNDGQTPGTCLATIQAALNKCVTGRGDTVAILPGSYTVTAALTMTSDDVTLCSAHPVGPRSRGPVVIVNATDVNTLTINANDCVVDGLTFDDNVATATADTAIIAVNTASTATDYTGTIIRNCYFDMLGSDGDRDGITLGLAGDTTDGALNSLVEGCVFLDCDQDALVIAAGSEHSVVRNCHIYDVAHTTRYGVECVGASCLIEDSDILSSGTACINVGLAAARTQIHNCNLHAWGADTFGIVAINTATMHTAGNWITATAAGNLIDYTTDNTTPSANADIGNIFAANAGDTALVTPTIDGS</sequence>
<name>A0A6M3L1X9_9ZZZZ</name>
<dbReference type="SUPFAM" id="SSF51126">
    <property type="entry name" value="Pectin lyase-like"/>
    <property type="match status" value="1"/>
</dbReference>
<dbReference type="EMBL" id="MT142722">
    <property type="protein sequence ID" value="QJA87634.1"/>
    <property type="molecule type" value="Genomic_DNA"/>
</dbReference>
<organism evidence="2">
    <name type="scientific">viral metagenome</name>
    <dbReference type="NCBI Taxonomy" id="1070528"/>
    <lineage>
        <taxon>unclassified sequences</taxon>
        <taxon>metagenomes</taxon>
        <taxon>organismal metagenomes</taxon>
    </lineage>
</organism>
<accession>A0A6M3L1X9</accession>
<evidence type="ECO:0000313" key="2">
    <source>
        <dbReference type="EMBL" id="QJA87634.1"/>
    </source>
</evidence>
<proteinExistence type="predicted"/>
<dbReference type="InterPro" id="IPR012334">
    <property type="entry name" value="Pectin_lyas_fold"/>
</dbReference>
<dbReference type="AlphaFoldDB" id="A0A6M3L1X9"/>
<dbReference type="Gene3D" id="2.160.20.10">
    <property type="entry name" value="Single-stranded right-handed beta-helix, Pectin lyase-like"/>
    <property type="match status" value="1"/>
</dbReference>
<dbReference type="InterPro" id="IPR011050">
    <property type="entry name" value="Pectin_lyase_fold/virulence"/>
</dbReference>
<gene>
    <name evidence="2" type="ORF">MM415B02937_0009</name>
</gene>
<protein>
    <submittedName>
        <fullName evidence="2">Putative pectate lyase</fullName>
    </submittedName>
</protein>
<feature type="domain" description="Right handed beta helix" evidence="1">
    <location>
        <begin position="153"/>
        <end position="275"/>
    </location>
</feature>
<evidence type="ECO:0000259" key="1">
    <source>
        <dbReference type="Pfam" id="PF13229"/>
    </source>
</evidence>
<dbReference type="Pfam" id="PF13229">
    <property type="entry name" value="Beta_helix"/>
    <property type="match status" value="1"/>
</dbReference>
<reference evidence="2" key="1">
    <citation type="submission" date="2020-03" db="EMBL/GenBank/DDBJ databases">
        <title>The deep terrestrial virosphere.</title>
        <authorList>
            <person name="Holmfeldt K."/>
            <person name="Nilsson E."/>
            <person name="Simone D."/>
            <person name="Lopez-Fernandez M."/>
            <person name="Wu X."/>
            <person name="de Brujin I."/>
            <person name="Lundin D."/>
            <person name="Andersson A."/>
            <person name="Bertilsson S."/>
            <person name="Dopson M."/>
        </authorList>
    </citation>
    <scope>NUCLEOTIDE SEQUENCE</scope>
    <source>
        <strain evidence="2">MM415B02937</strain>
    </source>
</reference>
<dbReference type="GO" id="GO:0016829">
    <property type="term" value="F:lyase activity"/>
    <property type="evidence" value="ECO:0007669"/>
    <property type="project" value="UniProtKB-KW"/>
</dbReference>
<dbReference type="InterPro" id="IPR039448">
    <property type="entry name" value="Beta_helix"/>
</dbReference>
<keyword evidence="2" id="KW-0456">Lyase</keyword>